<feature type="transmembrane region" description="Helical" evidence="2">
    <location>
        <begin position="7"/>
        <end position="24"/>
    </location>
</feature>
<dbReference type="Pfam" id="PF14478">
    <property type="entry name" value="DUF4430"/>
    <property type="match status" value="1"/>
</dbReference>
<feature type="compositionally biased region" description="Polar residues" evidence="1">
    <location>
        <begin position="28"/>
        <end position="39"/>
    </location>
</feature>
<dbReference type="RefSeq" id="WP_035148276.1">
    <property type="nucleotide sequence ID" value="NZ_JAAZWO010000007.1"/>
</dbReference>
<proteinExistence type="predicted"/>
<dbReference type="Proteomes" id="UP000563151">
    <property type="component" value="Unassembled WGS sequence"/>
</dbReference>
<keyword evidence="2" id="KW-0472">Membrane</keyword>
<keyword evidence="5" id="KW-1185">Reference proteome</keyword>
<feature type="compositionally biased region" description="Basic and acidic residues" evidence="1">
    <location>
        <begin position="40"/>
        <end position="56"/>
    </location>
</feature>
<comment type="caution">
    <text evidence="4">The sequence shown here is derived from an EMBL/GenBank/DDBJ whole genome shotgun (WGS) entry which is preliminary data.</text>
</comment>
<feature type="domain" description="Transcobalamin-like C-terminal" evidence="3">
    <location>
        <begin position="181"/>
        <end position="254"/>
    </location>
</feature>
<organism evidence="4 5">
    <name type="scientific">Clostridium tetanomorphum</name>
    <dbReference type="NCBI Taxonomy" id="1553"/>
    <lineage>
        <taxon>Bacteria</taxon>
        <taxon>Bacillati</taxon>
        <taxon>Bacillota</taxon>
        <taxon>Clostridia</taxon>
        <taxon>Eubacteriales</taxon>
        <taxon>Clostridiaceae</taxon>
        <taxon>Clostridium</taxon>
    </lineage>
</organism>
<dbReference type="InterPro" id="IPR027954">
    <property type="entry name" value="Transcobalamin-like_C"/>
</dbReference>
<keyword evidence="2" id="KW-1133">Transmembrane helix</keyword>
<evidence type="ECO:0000313" key="4">
    <source>
        <dbReference type="EMBL" id="MBC2397723.1"/>
    </source>
</evidence>
<evidence type="ECO:0000313" key="5">
    <source>
        <dbReference type="Proteomes" id="UP000563151"/>
    </source>
</evidence>
<feature type="compositionally biased region" description="Polar residues" evidence="1">
    <location>
        <begin position="103"/>
        <end position="117"/>
    </location>
</feature>
<reference evidence="4 5" key="1">
    <citation type="submission" date="2020-04" db="EMBL/GenBank/DDBJ databases">
        <title>Genomic insights into acetone-butanol-ethanol (ABE) fermentation by sequencing solventogenic clostridia strains.</title>
        <authorList>
            <person name="Brown S."/>
        </authorList>
    </citation>
    <scope>NUCLEOTIDE SEQUENCE [LARGE SCALE GENOMIC DNA]</scope>
    <source>
        <strain evidence="4 5">DJ011</strain>
    </source>
</reference>
<accession>A0A923E7A4</accession>
<sequence length="362" mass="40402">MKNKKNIMIACIVILVISVGGLFIKNYKTNNSSSASTRVIENDSGKNDNSLDKDKNTVNNTNKKKENEKNKKETKKKEEEKKKEEVKKKEQEKKNKEDKNNESTSSKLVSSNDNSGNKEVGNKVTVNIRIEGYDRTLVPRTQITTGIFDLNKYSGPATGASATPSKGWGIDKFKEPTNAHAVVKVLEKYGFKHVKDYDLQDYGWSLYIAMIGGDREFDHRSTSGWMYRVNNVLPNVGCQGKPIKNGDEILWYFGAYGFDTLATEIKANATNVKVGQPVTITLNGIKNDINTWKEFREPAKGATIYADSSPLIIGGKKFITDNNGKATIKFDKAGTYRLSAERINNKGLKDIVRPQPISISVK</sequence>
<evidence type="ECO:0000256" key="2">
    <source>
        <dbReference type="SAM" id="Phobius"/>
    </source>
</evidence>
<keyword evidence="2" id="KW-0812">Transmembrane</keyword>
<gene>
    <name evidence="4" type="ORF">HGG79_08040</name>
</gene>
<dbReference type="Gene3D" id="2.170.130.30">
    <property type="match status" value="1"/>
</dbReference>
<name>A0A923E7A4_CLOTT</name>
<evidence type="ECO:0000259" key="3">
    <source>
        <dbReference type="Pfam" id="PF14478"/>
    </source>
</evidence>
<protein>
    <submittedName>
        <fullName evidence="4">DUF4430 domain-containing protein</fullName>
    </submittedName>
</protein>
<dbReference type="EMBL" id="JAAZWO010000007">
    <property type="protein sequence ID" value="MBC2397723.1"/>
    <property type="molecule type" value="Genomic_DNA"/>
</dbReference>
<dbReference type="AlphaFoldDB" id="A0A923E7A4"/>
<feature type="region of interest" description="Disordered" evidence="1">
    <location>
        <begin position="28"/>
        <end position="120"/>
    </location>
</feature>
<evidence type="ECO:0000256" key="1">
    <source>
        <dbReference type="SAM" id="MobiDB-lite"/>
    </source>
</evidence>
<feature type="compositionally biased region" description="Basic and acidic residues" evidence="1">
    <location>
        <begin position="63"/>
        <end position="101"/>
    </location>
</feature>